<dbReference type="InterPro" id="IPR004509">
    <property type="entry name" value="Competence_ComEA_HhH"/>
</dbReference>
<dbReference type="InterPro" id="IPR019554">
    <property type="entry name" value="Soluble_ligand-bd"/>
</dbReference>
<dbReference type="GO" id="GO:0015628">
    <property type="term" value="P:protein secretion by the type II secretion system"/>
    <property type="evidence" value="ECO:0007669"/>
    <property type="project" value="TreeGrafter"/>
</dbReference>
<keyword evidence="1" id="KW-1133">Transmembrane helix</keyword>
<feature type="domain" description="Helix-hairpin-helix DNA-binding motif class 1" evidence="2">
    <location>
        <begin position="161"/>
        <end position="180"/>
    </location>
</feature>
<name>A0A942UQ60_9FIRM</name>
<dbReference type="GO" id="GO:0006281">
    <property type="term" value="P:DNA repair"/>
    <property type="evidence" value="ECO:0007669"/>
    <property type="project" value="InterPro"/>
</dbReference>
<evidence type="ECO:0000313" key="3">
    <source>
        <dbReference type="EMBL" id="MBS4537153.1"/>
    </source>
</evidence>
<keyword evidence="1" id="KW-0472">Membrane</keyword>
<dbReference type="Gene3D" id="3.10.560.10">
    <property type="entry name" value="Outer membrane lipoprotein wza domain like"/>
    <property type="match status" value="1"/>
</dbReference>
<sequence>MISFTRKEQIVILILVIIIIGIISINLLFTNKNDISYEKYEEAVDLEETEDDISEEEPIEIVTEKPTEDIIIHITGAVNSPGIFTLKLGSRINDAVLAAGGLTSEADENRINLAKKVDDEEKIHIYKVGEEEISSLGNDNLTQNNSEDNNGKININTANQNELETLPGIGSVKANKIIEYRNSNKFNSIEDIMNVEGIGEKTFQNIQSKISI</sequence>
<comment type="caution">
    <text evidence="3">The sequence shown here is derived from an EMBL/GenBank/DDBJ whole genome shotgun (WGS) entry which is preliminary data.</text>
</comment>
<dbReference type="Gene3D" id="1.10.150.310">
    <property type="entry name" value="Tex RuvX-like domain-like"/>
    <property type="match status" value="1"/>
</dbReference>
<keyword evidence="1" id="KW-0812">Transmembrane</keyword>
<dbReference type="PANTHER" id="PTHR21180:SF32">
    <property type="entry name" value="ENDONUCLEASE_EXONUCLEASE_PHOSPHATASE FAMILY DOMAIN-CONTAINING PROTEIN 1"/>
    <property type="match status" value="1"/>
</dbReference>
<dbReference type="Pfam" id="PF12836">
    <property type="entry name" value="HHH_3"/>
    <property type="match status" value="1"/>
</dbReference>
<evidence type="ECO:0000259" key="2">
    <source>
        <dbReference type="SMART" id="SM00278"/>
    </source>
</evidence>
<dbReference type="EMBL" id="WSFT01000013">
    <property type="protein sequence ID" value="MBS4537153.1"/>
    <property type="molecule type" value="Genomic_DNA"/>
</dbReference>
<keyword evidence="4" id="KW-1185">Reference proteome</keyword>
<dbReference type="RefSeq" id="WP_203365083.1">
    <property type="nucleotide sequence ID" value="NZ_WSFT01000013.1"/>
</dbReference>
<dbReference type="NCBIfam" id="TIGR00426">
    <property type="entry name" value="competence protein ComEA helix-hairpin-helix repeat region"/>
    <property type="match status" value="1"/>
</dbReference>
<dbReference type="SUPFAM" id="SSF47781">
    <property type="entry name" value="RuvA domain 2-like"/>
    <property type="match status" value="1"/>
</dbReference>
<dbReference type="Proteomes" id="UP000724672">
    <property type="component" value="Unassembled WGS sequence"/>
</dbReference>
<dbReference type="GO" id="GO:0015627">
    <property type="term" value="C:type II protein secretion system complex"/>
    <property type="evidence" value="ECO:0007669"/>
    <property type="project" value="TreeGrafter"/>
</dbReference>
<protein>
    <submittedName>
        <fullName evidence="3">Helix-hairpin-helix domain-containing protein</fullName>
    </submittedName>
</protein>
<feature type="transmembrane region" description="Helical" evidence="1">
    <location>
        <begin position="12"/>
        <end position="29"/>
    </location>
</feature>
<evidence type="ECO:0000256" key="1">
    <source>
        <dbReference type="SAM" id="Phobius"/>
    </source>
</evidence>
<proteinExistence type="predicted"/>
<accession>A0A942UQ60</accession>
<feature type="domain" description="Helix-hairpin-helix DNA-binding motif class 1" evidence="2">
    <location>
        <begin position="190"/>
        <end position="209"/>
    </location>
</feature>
<dbReference type="InterPro" id="IPR010994">
    <property type="entry name" value="RuvA_2-like"/>
</dbReference>
<dbReference type="InterPro" id="IPR003583">
    <property type="entry name" value="Hlx-hairpin-Hlx_DNA-bd_motif"/>
</dbReference>
<dbReference type="GO" id="GO:0003677">
    <property type="term" value="F:DNA binding"/>
    <property type="evidence" value="ECO:0007669"/>
    <property type="project" value="InterPro"/>
</dbReference>
<organism evidence="3 4">
    <name type="scientific">Anaeromonas frigoriresistens</name>
    <dbReference type="NCBI Taxonomy" id="2683708"/>
    <lineage>
        <taxon>Bacteria</taxon>
        <taxon>Bacillati</taxon>
        <taxon>Bacillota</taxon>
        <taxon>Tissierellia</taxon>
        <taxon>Tissierellales</taxon>
        <taxon>Thermohalobacteraceae</taxon>
        <taxon>Anaeromonas</taxon>
    </lineage>
</organism>
<dbReference type="SMART" id="SM00278">
    <property type="entry name" value="HhH1"/>
    <property type="match status" value="2"/>
</dbReference>
<reference evidence="3" key="1">
    <citation type="submission" date="2019-12" db="EMBL/GenBank/DDBJ databases">
        <title>Clostridiaceae gen. nov. sp. nov., isolated from sediment in Xinjiang, China.</title>
        <authorList>
            <person name="Zhang R."/>
        </authorList>
    </citation>
    <scope>NUCLEOTIDE SEQUENCE</scope>
    <source>
        <strain evidence="3">D2Q-11</strain>
    </source>
</reference>
<evidence type="ECO:0000313" key="4">
    <source>
        <dbReference type="Proteomes" id="UP000724672"/>
    </source>
</evidence>
<dbReference type="Pfam" id="PF10531">
    <property type="entry name" value="SLBB"/>
    <property type="match status" value="1"/>
</dbReference>
<dbReference type="InterPro" id="IPR051675">
    <property type="entry name" value="Endo/Exo/Phosphatase_dom_1"/>
</dbReference>
<dbReference type="AlphaFoldDB" id="A0A942UQ60"/>
<dbReference type="PANTHER" id="PTHR21180">
    <property type="entry name" value="ENDONUCLEASE/EXONUCLEASE/PHOSPHATASE FAMILY DOMAIN-CONTAINING PROTEIN 1"/>
    <property type="match status" value="1"/>
</dbReference>
<gene>
    <name evidence="3" type="ORF">GOQ27_01690</name>
</gene>